<dbReference type="PANTHER" id="PTHR46072">
    <property type="entry name" value="AMIDASE-RELATED-RELATED"/>
    <property type="match status" value="1"/>
</dbReference>
<sequence>MHLADDHVSHAVVTPPKTPPKDYFARVEKKRAQQASAIPQEWRLQHIPLVDDAPDALEYIRTSSLLTPEDLSITETTDASDLLQKLATGQLSSVQVVRAFSKRAAIAHQLTTCCTEVLFEEALEEAKRLDDILASTGKPVGPLHGLPISVKDSVDVKGHDTSVGWVGLTDKPAVRDAGATTMLRRLGAVLYVKTNIPQSLMMSDSFNHVFGQCVHPMNRNLISGGSSGGESTLLGARGSVIGVGTDIGGSIRIPAGLCGIYGLSPTYARHPYERPGMRQRIILASAGPMASSLSSIETYMQALPQARPWELDNLVVPMPWRTEECTISPPHRKLKIGFIIDDGVVKPQPPIERAINKVIEALKSAGHEVFEWDALSHHYAYDLWEKGIMSDGGSGCKRLCDMSGEPLLEGMLVGTPANILTTDETHQLLADIDDYKGDWIRRWHESGVDAIISPVTPWVGYKPWTWVKSHQYVGYTSLCNLIDWAGLAIPVTTASKEEDQNPPSDWTSHQPRNRSDEFNKQQYDIDLVDGMPVGVQIMAGRYGDEKCIAVAKVIKELLSQGDNR</sequence>
<dbReference type="InterPro" id="IPR023631">
    <property type="entry name" value="Amidase_dom"/>
</dbReference>
<feature type="active site" description="Charge relay system" evidence="5">
    <location>
        <position position="151"/>
    </location>
</feature>
<dbReference type="PANTHER" id="PTHR46072:SF1">
    <property type="entry name" value="AMIDASE"/>
    <property type="match status" value="1"/>
</dbReference>
<dbReference type="OrthoDB" id="6428749at2759"/>
<evidence type="ECO:0000256" key="5">
    <source>
        <dbReference type="PIRSR" id="PIRSR001221-1"/>
    </source>
</evidence>
<dbReference type="EC" id="3.5.1.4" evidence="3"/>
<gene>
    <name evidence="9" type="ORF">FZEAL_9067</name>
</gene>
<dbReference type="PROSITE" id="PS00571">
    <property type="entry name" value="AMIDASES"/>
    <property type="match status" value="1"/>
</dbReference>
<dbReference type="InterPro" id="IPR036928">
    <property type="entry name" value="AS_sf"/>
</dbReference>
<dbReference type="Proteomes" id="UP000635477">
    <property type="component" value="Unassembled WGS sequence"/>
</dbReference>
<comment type="similarity">
    <text evidence="2">Belongs to the amidase family.</text>
</comment>
<comment type="caution">
    <text evidence="9">The sequence shown here is derived from an EMBL/GenBank/DDBJ whole genome shotgun (WGS) entry which is preliminary data.</text>
</comment>
<evidence type="ECO:0000256" key="1">
    <source>
        <dbReference type="ARBA" id="ARBA00001311"/>
    </source>
</evidence>
<feature type="region of interest" description="Disordered" evidence="7">
    <location>
        <begin position="493"/>
        <end position="515"/>
    </location>
</feature>
<feature type="domain" description="Amidase" evidence="8">
    <location>
        <begin position="96"/>
        <end position="547"/>
    </location>
</feature>
<accession>A0A8H4UCS8</accession>
<feature type="active site" description="Charge relay system" evidence="5">
    <location>
        <position position="226"/>
    </location>
</feature>
<feature type="compositionally biased region" description="Polar residues" evidence="7">
    <location>
        <begin position="501"/>
        <end position="510"/>
    </location>
</feature>
<evidence type="ECO:0000256" key="6">
    <source>
        <dbReference type="PIRSR" id="PIRSR001221-2"/>
    </source>
</evidence>
<keyword evidence="10" id="KW-1185">Reference proteome</keyword>
<evidence type="ECO:0000259" key="8">
    <source>
        <dbReference type="Pfam" id="PF01425"/>
    </source>
</evidence>
<feature type="binding site" evidence="6">
    <location>
        <begin position="247"/>
        <end position="250"/>
    </location>
    <ligand>
        <name>substrate</name>
    </ligand>
</feature>
<feature type="binding site" evidence="6">
    <location>
        <position position="200"/>
    </location>
    <ligand>
        <name>substrate</name>
    </ligand>
</feature>
<evidence type="ECO:0000256" key="7">
    <source>
        <dbReference type="SAM" id="MobiDB-lite"/>
    </source>
</evidence>
<evidence type="ECO:0000313" key="10">
    <source>
        <dbReference type="Proteomes" id="UP000635477"/>
    </source>
</evidence>
<keyword evidence="4" id="KW-0378">Hydrolase</keyword>
<reference evidence="9" key="1">
    <citation type="journal article" date="2020" name="BMC Genomics">
        <title>Correction to: Identification and distribution of gene clusters required for synthesis of sphingolipid metabolism inhibitors in diverse species of the filamentous fungus Fusarium.</title>
        <authorList>
            <person name="Kim H.S."/>
            <person name="Lohmar J.M."/>
            <person name="Busman M."/>
            <person name="Brown D.W."/>
            <person name="Naumann T.A."/>
            <person name="Divon H.H."/>
            <person name="Lysoe E."/>
            <person name="Uhlig S."/>
            <person name="Proctor R.H."/>
        </authorList>
    </citation>
    <scope>NUCLEOTIDE SEQUENCE</scope>
    <source>
        <strain evidence="9">NRRL 22465</strain>
    </source>
</reference>
<comment type="catalytic activity">
    <reaction evidence="1">
        <text>a monocarboxylic acid amide + H2O = a monocarboxylate + NH4(+)</text>
        <dbReference type="Rhea" id="RHEA:12020"/>
        <dbReference type="ChEBI" id="CHEBI:15377"/>
        <dbReference type="ChEBI" id="CHEBI:28938"/>
        <dbReference type="ChEBI" id="CHEBI:35757"/>
        <dbReference type="ChEBI" id="CHEBI:83628"/>
        <dbReference type="EC" id="3.5.1.4"/>
    </reaction>
</comment>
<dbReference type="InterPro" id="IPR020556">
    <property type="entry name" value="Amidase_CS"/>
</dbReference>
<evidence type="ECO:0000256" key="4">
    <source>
        <dbReference type="ARBA" id="ARBA00022801"/>
    </source>
</evidence>
<feature type="region of interest" description="Disordered" evidence="7">
    <location>
        <begin position="1"/>
        <end position="20"/>
    </location>
</feature>
<evidence type="ECO:0000313" key="9">
    <source>
        <dbReference type="EMBL" id="KAF4973999.1"/>
    </source>
</evidence>
<organism evidence="9 10">
    <name type="scientific">Fusarium zealandicum</name>
    <dbReference type="NCBI Taxonomy" id="1053134"/>
    <lineage>
        <taxon>Eukaryota</taxon>
        <taxon>Fungi</taxon>
        <taxon>Dikarya</taxon>
        <taxon>Ascomycota</taxon>
        <taxon>Pezizomycotina</taxon>
        <taxon>Sordariomycetes</taxon>
        <taxon>Hypocreomycetidae</taxon>
        <taxon>Hypocreales</taxon>
        <taxon>Nectriaceae</taxon>
        <taxon>Fusarium</taxon>
        <taxon>Fusarium staphyleae species complex</taxon>
    </lineage>
</organism>
<dbReference type="EMBL" id="JABEYC010000815">
    <property type="protein sequence ID" value="KAF4973999.1"/>
    <property type="molecule type" value="Genomic_DNA"/>
</dbReference>
<dbReference type="SUPFAM" id="SSF75304">
    <property type="entry name" value="Amidase signature (AS) enzymes"/>
    <property type="match status" value="1"/>
</dbReference>
<evidence type="ECO:0000256" key="2">
    <source>
        <dbReference type="ARBA" id="ARBA00009199"/>
    </source>
</evidence>
<protein>
    <recommendedName>
        <fullName evidence="3">amidase</fullName>
        <ecNumber evidence="3">3.5.1.4</ecNumber>
    </recommendedName>
</protein>
<dbReference type="Gene3D" id="3.90.1300.10">
    <property type="entry name" value="Amidase signature (AS) domain"/>
    <property type="match status" value="1"/>
</dbReference>
<feature type="active site" description="Acyl-ester intermediate" evidence="5">
    <location>
        <position position="250"/>
    </location>
</feature>
<dbReference type="GO" id="GO:0004040">
    <property type="term" value="F:amidase activity"/>
    <property type="evidence" value="ECO:0007669"/>
    <property type="project" value="UniProtKB-EC"/>
</dbReference>
<dbReference type="AlphaFoldDB" id="A0A8H4UCS8"/>
<proteinExistence type="inferred from homology"/>
<dbReference type="Pfam" id="PF01425">
    <property type="entry name" value="Amidase"/>
    <property type="match status" value="1"/>
</dbReference>
<name>A0A8H4UCS8_9HYPO</name>
<dbReference type="PIRSF" id="PIRSF001221">
    <property type="entry name" value="Amidase_fungi"/>
    <property type="match status" value="1"/>
</dbReference>
<evidence type="ECO:0000256" key="3">
    <source>
        <dbReference type="ARBA" id="ARBA00012922"/>
    </source>
</evidence>
<reference evidence="9" key="2">
    <citation type="submission" date="2020-05" db="EMBL/GenBank/DDBJ databases">
        <authorList>
            <person name="Kim H.-S."/>
            <person name="Proctor R.H."/>
            <person name="Brown D.W."/>
        </authorList>
    </citation>
    <scope>NUCLEOTIDE SEQUENCE</scope>
    <source>
        <strain evidence="9">NRRL 22465</strain>
    </source>
</reference>
<feature type="binding site" evidence="6">
    <location>
        <position position="226"/>
    </location>
    <ligand>
        <name>substrate</name>
    </ligand>
</feature>